<dbReference type="PANTHER" id="PTHR43133">
    <property type="entry name" value="RNA POLYMERASE ECF-TYPE SIGMA FACTO"/>
    <property type="match status" value="1"/>
</dbReference>
<organism evidence="9 10">
    <name type="scientific">Pedobacter steynii</name>
    <dbReference type="NCBI Taxonomy" id="430522"/>
    <lineage>
        <taxon>Bacteria</taxon>
        <taxon>Pseudomonadati</taxon>
        <taxon>Bacteroidota</taxon>
        <taxon>Sphingobacteriia</taxon>
        <taxon>Sphingobacteriales</taxon>
        <taxon>Sphingobacteriaceae</taxon>
        <taxon>Pedobacter</taxon>
    </lineage>
</organism>
<dbReference type="EMBL" id="CP017141">
    <property type="protein sequence ID" value="AOM77073.1"/>
    <property type="molecule type" value="Genomic_DNA"/>
</dbReference>
<dbReference type="Gene3D" id="1.10.1740.10">
    <property type="match status" value="1"/>
</dbReference>
<protein>
    <recommendedName>
        <fullName evidence="6">RNA polymerase sigma factor</fullName>
    </recommendedName>
</protein>
<dbReference type="SUPFAM" id="SSF88946">
    <property type="entry name" value="Sigma2 domain of RNA polymerase sigma factors"/>
    <property type="match status" value="1"/>
</dbReference>
<name>A0A1D7QEF6_9SPHI</name>
<dbReference type="InterPro" id="IPR013249">
    <property type="entry name" value="RNA_pol_sigma70_r4_t2"/>
</dbReference>
<dbReference type="Gene3D" id="1.10.10.10">
    <property type="entry name" value="Winged helix-like DNA-binding domain superfamily/Winged helix DNA-binding domain"/>
    <property type="match status" value="1"/>
</dbReference>
<dbReference type="InterPro" id="IPR013324">
    <property type="entry name" value="RNA_pol_sigma_r3/r4-like"/>
</dbReference>
<reference evidence="9 10" key="1">
    <citation type="submission" date="2016-08" db="EMBL/GenBank/DDBJ databases">
        <authorList>
            <person name="Seilhamer J.J."/>
        </authorList>
    </citation>
    <scope>NUCLEOTIDE SEQUENCE [LARGE SCALE GENOMIC DNA]</scope>
    <source>
        <strain evidence="9 10">DX4</strain>
    </source>
</reference>
<dbReference type="GO" id="GO:0003677">
    <property type="term" value="F:DNA binding"/>
    <property type="evidence" value="ECO:0007669"/>
    <property type="project" value="UniProtKB-KW"/>
</dbReference>
<dbReference type="InterPro" id="IPR014284">
    <property type="entry name" value="RNA_pol_sigma-70_dom"/>
</dbReference>
<evidence type="ECO:0000256" key="4">
    <source>
        <dbReference type="ARBA" id="ARBA00023125"/>
    </source>
</evidence>
<dbReference type="PROSITE" id="PS01063">
    <property type="entry name" value="SIGMA70_ECF"/>
    <property type="match status" value="1"/>
</dbReference>
<dbReference type="InterPro" id="IPR007627">
    <property type="entry name" value="RNA_pol_sigma70_r2"/>
</dbReference>
<dbReference type="AlphaFoldDB" id="A0A1D7QEF6"/>
<evidence type="ECO:0000256" key="3">
    <source>
        <dbReference type="ARBA" id="ARBA00023082"/>
    </source>
</evidence>
<keyword evidence="4 6" id="KW-0238">DNA-binding</keyword>
<sequence>MQVYQTAQSEEKDLLMKLREGDEPAFVKIYNEYRNKVFTYAHQLSKSADIAEEIVQEVFIRIWQKREQINVELSFNAYIKKITLNHVLNHLKKVARNKSLQEETFHLIEVSSNRTEDQLLEKELRQIYVDAIDQLPAQKKIIYQLSRTEELSHEEIALKLNISKNTVKNHMVEASKFIREQVRKNGGIIGFIIVSSNYFHSN</sequence>
<keyword evidence="3 6" id="KW-0731">Sigma factor</keyword>
<dbReference type="InterPro" id="IPR013325">
    <property type="entry name" value="RNA_pol_sigma_r2"/>
</dbReference>
<dbReference type="GO" id="GO:0016987">
    <property type="term" value="F:sigma factor activity"/>
    <property type="evidence" value="ECO:0007669"/>
    <property type="project" value="UniProtKB-KW"/>
</dbReference>
<evidence type="ECO:0000259" key="8">
    <source>
        <dbReference type="Pfam" id="PF08281"/>
    </source>
</evidence>
<dbReference type="Pfam" id="PF04542">
    <property type="entry name" value="Sigma70_r2"/>
    <property type="match status" value="1"/>
</dbReference>
<dbReference type="NCBIfam" id="TIGR02985">
    <property type="entry name" value="Sig70_bacteroi1"/>
    <property type="match status" value="1"/>
</dbReference>
<dbReference type="InterPro" id="IPR014327">
    <property type="entry name" value="RNA_pol_sigma70_bacteroid"/>
</dbReference>
<dbReference type="Pfam" id="PF08281">
    <property type="entry name" value="Sigma70_r4_2"/>
    <property type="match status" value="1"/>
</dbReference>
<comment type="similarity">
    <text evidence="1 6">Belongs to the sigma-70 factor family. ECF subfamily.</text>
</comment>
<dbReference type="InterPro" id="IPR039425">
    <property type="entry name" value="RNA_pol_sigma-70-like"/>
</dbReference>
<evidence type="ECO:0000256" key="1">
    <source>
        <dbReference type="ARBA" id="ARBA00010641"/>
    </source>
</evidence>
<proteinExistence type="inferred from homology"/>
<gene>
    <name evidence="9" type="ORF">BFS30_07775</name>
</gene>
<feature type="domain" description="RNA polymerase sigma factor 70 region 4 type 2" evidence="8">
    <location>
        <begin position="126"/>
        <end position="176"/>
    </location>
</feature>
<accession>A0A1D7QEF6</accession>
<dbReference type="NCBIfam" id="TIGR02937">
    <property type="entry name" value="sigma70-ECF"/>
    <property type="match status" value="1"/>
</dbReference>
<evidence type="ECO:0000256" key="2">
    <source>
        <dbReference type="ARBA" id="ARBA00023015"/>
    </source>
</evidence>
<dbReference type="KEGG" id="psty:BFS30_07775"/>
<dbReference type="InterPro" id="IPR000838">
    <property type="entry name" value="RNA_pol_sigma70_ECF_CS"/>
</dbReference>
<keyword evidence="2 6" id="KW-0805">Transcription regulation</keyword>
<evidence type="ECO:0000256" key="6">
    <source>
        <dbReference type="RuleBase" id="RU000716"/>
    </source>
</evidence>
<dbReference type="GO" id="GO:0006352">
    <property type="term" value="P:DNA-templated transcription initiation"/>
    <property type="evidence" value="ECO:0007669"/>
    <property type="project" value="InterPro"/>
</dbReference>
<keyword evidence="5 6" id="KW-0804">Transcription</keyword>
<evidence type="ECO:0000256" key="5">
    <source>
        <dbReference type="ARBA" id="ARBA00023163"/>
    </source>
</evidence>
<evidence type="ECO:0000313" key="9">
    <source>
        <dbReference type="EMBL" id="AOM77073.1"/>
    </source>
</evidence>
<evidence type="ECO:0000313" key="10">
    <source>
        <dbReference type="Proteomes" id="UP000094313"/>
    </source>
</evidence>
<dbReference type="PANTHER" id="PTHR43133:SF46">
    <property type="entry name" value="RNA POLYMERASE SIGMA-70 FACTOR ECF SUBFAMILY"/>
    <property type="match status" value="1"/>
</dbReference>
<keyword evidence="10" id="KW-1185">Reference proteome</keyword>
<dbReference type="InterPro" id="IPR036388">
    <property type="entry name" value="WH-like_DNA-bd_sf"/>
</dbReference>
<dbReference type="SUPFAM" id="SSF88659">
    <property type="entry name" value="Sigma3 and sigma4 domains of RNA polymerase sigma factors"/>
    <property type="match status" value="1"/>
</dbReference>
<evidence type="ECO:0000259" key="7">
    <source>
        <dbReference type="Pfam" id="PF04542"/>
    </source>
</evidence>
<dbReference type="Proteomes" id="UP000094313">
    <property type="component" value="Chromosome"/>
</dbReference>
<feature type="domain" description="RNA polymerase sigma-70 region 2" evidence="7">
    <location>
        <begin position="29"/>
        <end position="96"/>
    </location>
</feature>